<dbReference type="AlphaFoldDB" id="A0A0E9S823"/>
<evidence type="ECO:0000313" key="1">
    <source>
        <dbReference type="EMBL" id="JAH36805.1"/>
    </source>
</evidence>
<reference evidence="1" key="1">
    <citation type="submission" date="2014-11" db="EMBL/GenBank/DDBJ databases">
        <authorList>
            <person name="Amaro Gonzalez C."/>
        </authorList>
    </citation>
    <scope>NUCLEOTIDE SEQUENCE</scope>
</reference>
<dbReference type="EMBL" id="GBXM01071772">
    <property type="protein sequence ID" value="JAH36805.1"/>
    <property type="molecule type" value="Transcribed_RNA"/>
</dbReference>
<name>A0A0E9S823_ANGAN</name>
<reference evidence="1" key="2">
    <citation type="journal article" date="2015" name="Fish Shellfish Immunol.">
        <title>Early steps in the European eel (Anguilla anguilla)-Vibrio vulnificus interaction in the gills: Role of the RtxA13 toxin.</title>
        <authorList>
            <person name="Callol A."/>
            <person name="Pajuelo D."/>
            <person name="Ebbesson L."/>
            <person name="Teles M."/>
            <person name="MacKenzie S."/>
            <person name="Amaro C."/>
        </authorList>
    </citation>
    <scope>NUCLEOTIDE SEQUENCE</scope>
</reference>
<organism evidence="1">
    <name type="scientific">Anguilla anguilla</name>
    <name type="common">European freshwater eel</name>
    <name type="synonym">Muraena anguilla</name>
    <dbReference type="NCBI Taxonomy" id="7936"/>
    <lineage>
        <taxon>Eukaryota</taxon>
        <taxon>Metazoa</taxon>
        <taxon>Chordata</taxon>
        <taxon>Craniata</taxon>
        <taxon>Vertebrata</taxon>
        <taxon>Euteleostomi</taxon>
        <taxon>Actinopterygii</taxon>
        <taxon>Neopterygii</taxon>
        <taxon>Teleostei</taxon>
        <taxon>Anguilliformes</taxon>
        <taxon>Anguillidae</taxon>
        <taxon>Anguilla</taxon>
    </lineage>
</organism>
<sequence>MYCPYVKLWQCNSISIAKPIFLILNQI</sequence>
<proteinExistence type="predicted"/>
<protein>
    <submittedName>
        <fullName evidence="1">Uncharacterized protein</fullName>
    </submittedName>
</protein>
<accession>A0A0E9S823</accession>
<dbReference type="EMBL" id="GBXM01099811">
    <property type="protein sequence ID" value="JAH08766.1"/>
    <property type="molecule type" value="Transcribed_RNA"/>
</dbReference>